<evidence type="ECO:0000256" key="3">
    <source>
        <dbReference type="ARBA" id="ARBA00022448"/>
    </source>
</evidence>
<dbReference type="InterPro" id="IPR003663">
    <property type="entry name" value="Sugar/inositol_transpt"/>
</dbReference>
<reference evidence="10" key="1">
    <citation type="submission" date="2023-06" db="EMBL/GenBank/DDBJ databases">
        <title>Genome-scale phylogeny and comparative genomics of the fungal order Sordariales.</title>
        <authorList>
            <consortium name="Lawrence Berkeley National Laboratory"/>
            <person name="Hensen N."/>
            <person name="Bonometti L."/>
            <person name="Westerberg I."/>
            <person name="Brannstrom I.O."/>
            <person name="Guillou S."/>
            <person name="Cros-Aarteil S."/>
            <person name="Calhoun S."/>
            <person name="Haridas S."/>
            <person name="Kuo A."/>
            <person name="Mondo S."/>
            <person name="Pangilinan J."/>
            <person name="Riley R."/>
            <person name="Labutti K."/>
            <person name="Andreopoulos B."/>
            <person name="Lipzen A."/>
            <person name="Chen C."/>
            <person name="Yanf M."/>
            <person name="Daum C."/>
            <person name="Ng V."/>
            <person name="Clum A."/>
            <person name="Steindorff A."/>
            <person name="Ohm R."/>
            <person name="Martin F."/>
            <person name="Silar P."/>
            <person name="Natvig D."/>
            <person name="Lalanne C."/>
            <person name="Gautier V."/>
            <person name="Ament-Velasquez S.L."/>
            <person name="Kruys A."/>
            <person name="Hutchinson M.I."/>
            <person name="Powell A.J."/>
            <person name="Barry K."/>
            <person name="Miller A.N."/>
            <person name="Grigoriev I.V."/>
            <person name="Debuchy R."/>
            <person name="Gladieux P."/>
            <person name="Thoren M.H."/>
            <person name="Johannesson H."/>
        </authorList>
    </citation>
    <scope>NUCLEOTIDE SEQUENCE</scope>
    <source>
        <strain evidence="10">8032-3</strain>
    </source>
</reference>
<dbReference type="InterPro" id="IPR050360">
    <property type="entry name" value="MFS_Sugar_Transporters"/>
</dbReference>
<dbReference type="PANTHER" id="PTHR48022:SF10">
    <property type="entry name" value="MAJOR FACILITATOR SUPERFAMILY (MFS) PROFILE DOMAIN-CONTAINING PROTEIN"/>
    <property type="match status" value="1"/>
</dbReference>
<keyword evidence="6 8" id="KW-0472">Membrane</keyword>
<gene>
    <name evidence="10" type="ORF">QBC33DRAFT_289756</name>
</gene>
<dbReference type="Gene3D" id="1.20.1250.20">
    <property type="entry name" value="MFS general substrate transporter like domains"/>
    <property type="match status" value="1"/>
</dbReference>
<evidence type="ECO:0000256" key="5">
    <source>
        <dbReference type="ARBA" id="ARBA00022989"/>
    </source>
</evidence>
<feature type="transmembrane region" description="Helical" evidence="8">
    <location>
        <begin position="137"/>
        <end position="158"/>
    </location>
</feature>
<dbReference type="FunFam" id="1.20.1250.20:FF:000078">
    <property type="entry name" value="MFS maltose transporter, putative"/>
    <property type="match status" value="1"/>
</dbReference>
<dbReference type="GO" id="GO:0016020">
    <property type="term" value="C:membrane"/>
    <property type="evidence" value="ECO:0007669"/>
    <property type="project" value="UniProtKB-SubCell"/>
</dbReference>
<evidence type="ECO:0000256" key="4">
    <source>
        <dbReference type="ARBA" id="ARBA00022692"/>
    </source>
</evidence>
<evidence type="ECO:0000259" key="9">
    <source>
        <dbReference type="PROSITE" id="PS50850"/>
    </source>
</evidence>
<keyword evidence="5 8" id="KW-1133">Transmembrane helix</keyword>
<feature type="domain" description="Major facilitator superfamily (MFS) profile" evidence="9">
    <location>
        <begin position="33"/>
        <end position="480"/>
    </location>
</feature>
<dbReference type="InterPro" id="IPR036259">
    <property type="entry name" value="MFS_trans_sf"/>
</dbReference>
<proteinExistence type="inferred from homology"/>
<comment type="similarity">
    <text evidence="2 7">Belongs to the major facilitator superfamily. Sugar transporter (TC 2.A.1.1) family.</text>
</comment>
<feature type="transmembrane region" description="Helical" evidence="8">
    <location>
        <begin position="113"/>
        <end position="131"/>
    </location>
</feature>
<sequence>MTAKTMTASDTVANLATREGLTTWRQNLRTILICMLVSSATLQYGLDISIINGAQAMKGFLKVFGHPNPNAPQGYGISTSFQQSITSLMNIGVVVGSFTLEFFSHRLGRRKNFIVGSLASVGANLILVLSTNKSAIIFGRFLFGVSNGLYIGFTTIYISEAAPAHLRGSLVTFVQVSVCIGTIIGAVVNNASSNMDSRLSYQIPLFTLFVIPVFCAVTAFFIPESPRWLILKDRREDARHHLYRLRGPSFPPELIDAEIDSIAEAVRAEQENTLRGWRALRLMFSGAERRRTLLVMACGTMHGASGFPFISSYKTYFFQVAGSKTPFTDSIIVTCVSLIGAFSGVFLNRYVRRRLVLLFGFIVQAFVMLIIATVWTANPATVTTGKVIVAMVVIFQCLYAAIVGPTSWIVAGEIPNNRLRAMTFGLGNGVGFIAYFLIAFTTPYFINPEALNIGPKVGYIWFGSNIIAFLFILFFLPETHRRSLENLDEMFYNNVPTRKFKSYQCTGVVQHPEESEKALNEKALAIESDGATSHVEKQPSRET</sequence>
<evidence type="ECO:0000256" key="7">
    <source>
        <dbReference type="RuleBase" id="RU003346"/>
    </source>
</evidence>
<comment type="caution">
    <text evidence="10">The sequence shown here is derived from an EMBL/GenBank/DDBJ whole genome shotgun (WGS) entry which is preliminary data.</text>
</comment>
<keyword evidence="4 8" id="KW-0812">Transmembrane</keyword>
<dbReference type="EMBL" id="MU839041">
    <property type="protein sequence ID" value="KAK1762181.1"/>
    <property type="molecule type" value="Genomic_DNA"/>
</dbReference>
<feature type="transmembrane region" description="Helical" evidence="8">
    <location>
        <begin position="292"/>
        <end position="310"/>
    </location>
</feature>
<dbReference type="PANTHER" id="PTHR48022">
    <property type="entry name" value="PLASTIDIC GLUCOSE TRANSPORTER 4"/>
    <property type="match status" value="1"/>
</dbReference>
<feature type="transmembrane region" description="Helical" evidence="8">
    <location>
        <begin position="170"/>
        <end position="189"/>
    </location>
</feature>
<dbReference type="GO" id="GO:0005351">
    <property type="term" value="F:carbohydrate:proton symporter activity"/>
    <property type="evidence" value="ECO:0007669"/>
    <property type="project" value="TreeGrafter"/>
</dbReference>
<dbReference type="InterPro" id="IPR020846">
    <property type="entry name" value="MFS_dom"/>
</dbReference>
<feature type="transmembrane region" description="Helical" evidence="8">
    <location>
        <begin position="201"/>
        <end position="222"/>
    </location>
</feature>
<protein>
    <submittedName>
        <fullName evidence="10">General substrate transporter</fullName>
    </submittedName>
</protein>
<feature type="transmembrane region" description="Helical" evidence="8">
    <location>
        <begin position="330"/>
        <end position="348"/>
    </location>
</feature>
<evidence type="ECO:0000313" key="10">
    <source>
        <dbReference type="EMBL" id="KAK1762181.1"/>
    </source>
</evidence>
<name>A0AAJ0BQ11_9PEZI</name>
<organism evidence="10 11">
    <name type="scientific">Phialemonium atrogriseum</name>
    <dbReference type="NCBI Taxonomy" id="1093897"/>
    <lineage>
        <taxon>Eukaryota</taxon>
        <taxon>Fungi</taxon>
        <taxon>Dikarya</taxon>
        <taxon>Ascomycota</taxon>
        <taxon>Pezizomycotina</taxon>
        <taxon>Sordariomycetes</taxon>
        <taxon>Sordariomycetidae</taxon>
        <taxon>Cephalothecales</taxon>
        <taxon>Cephalothecaceae</taxon>
        <taxon>Phialemonium</taxon>
    </lineage>
</organism>
<dbReference type="RefSeq" id="XP_060278394.1">
    <property type="nucleotide sequence ID" value="XM_060423320.1"/>
</dbReference>
<comment type="subcellular location">
    <subcellularLocation>
        <location evidence="1">Membrane</location>
        <topology evidence="1">Multi-pass membrane protein</topology>
    </subcellularLocation>
</comment>
<feature type="transmembrane region" description="Helical" evidence="8">
    <location>
        <begin position="423"/>
        <end position="446"/>
    </location>
</feature>
<dbReference type="InterPro" id="IPR005829">
    <property type="entry name" value="Sugar_transporter_CS"/>
</dbReference>
<evidence type="ECO:0000256" key="8">
    <source>
        <dbReference type="SAM" id="Phobius"/>
    </source>
</evidence>
<dbReference type="GeneID" id="85306507"/>
<keyword evidence="11" id="KW-1185">Reference proteome</keyword>
<dbReference type="PROSITE" id="PS00217">
    <property type="entry name" value="SUGAR_TRANSPORT_2"/>
    <property type="match status" value="1"/>
</dbReference>
<dbReference type="SUPFAM" id="SSF103473">
    <property type="entry name" value="MFS general substrate transporter"/>
    <property type="match status" value="1"/>
</dbReference>
<dbReference type="Pfam" id="PF00083">
    <property type="entry name" value="Sugar_tr"/>
    <property type="match status" value="1"/>
</dbReference>
<accession>A0AAJ0BQ11</accession>
<dbReference type="PROSITE" id="PS50850">
    <property type="entry name" value="MFS"/>
    <property type="match status" value="1"/>
</dbReference>
<dbReference type="InterPro" id="IPR005828">
    <property type="entry name" value="MFS_sugar_transport-like"/>
</dbReference>
<evidence type="ECO:0000256" key="1">
    <source>
        <dbReference type="ARBA" id="ARBA00004141"/>
    </source>
</evidence>
<feature type="transmembrane region" description="Helical" evidence="8">
    <location>
        <begin position="355"/>
        <end position="375"/>
    </location>
</feature>
<dbReference type="AlphaFoldDB" id="A0AAJ0BQ11"/>
<feature type="transmembrane region" description="Helical" evidence="8">
    <location>
        <begin position="387"/>
        <end position="411"/>
    </location>
</feature>
<evidence type="ECO:0000313" key="11">
    <source>
        <dbReference type="Proteomes" id="UP001244011"/>
    </source>
</evidence>
<feature type="transmembrane region" description="Helical" evidence="8">
    <location>
        <begin position="458"/>
        <end position="476"/>
    </location>
</feature>
<dbReference type="Proteomes" id="UP001244011">
    <property type="component" value="Unassembled WGS sequence"/>
</dbReference>
<keyword evidence="3 7" id="KW-0813">Transport</keyword>
<evidence type="ECO:0000256" key="6">
    <source>
        <dbReference type="ARBA" id="ARBA00023136"/>
    </source>
</evidence>
<dbReference type="NCBIfam" id="TIGR00879">
    <property type="entry name" value="SP"/>
    <property type="match status" value="1"/>
</dbReference>
<evidence type="ECO:0000256" key="2">
    <source>
        <dbReference type="ARBA" id="ARBA00010992"/>
    </source>
</evidence>